<gene>
    <name evidence="5" type="primary">cbiD</name>
    <name evidence="6" type="ORF">TresaDRAFT_1914</name>
</gene>
<dbReference type="GO" id="GO:0043780">
    <property type="term" value="F:cobalt-precorrin-5B C1-methyltransferase activity"/>
    <property type="evidence" value="ECO:0007669"/>
    <property type="project" value="RHEA"/>
</dbReference>
<dbReference type="NCBIfam" id="TIGR00312">
    <property type="entry name" value="cbiD"/>
    <property type="match status" value="1"/>
</dbReference>
<organism evidence="6 7">
    <name type="scientific">Treponema saccharophilum DSM 2985</name>
    <dbReference type="NCBI Taxonomy" id="907348"/>
    <lineage>
        <taxon>Bacteria</taxon>
        <taxon>Pseudomonadati</taxon>
        <taxon>Spirochaetota</taxon>
        <taxon>Spirochaetia</taxon>
        <taxon>Spirochaetales</taxon>
        <taxon>Treponemataceae</taxon>
        <taxon>Treponema</taxon>
    </lineage>
</organism>
<proteinExistence type="inferred from homology"/>
<keyword evidence="2 5" id="KW-0489">Methyltransferase</keyword>
<evidence type="ECO:0000256" key="2">
    <source>
        <dbReference type="ARBA" id="ARBA00022603"/>
    </source>
</evidence>
<dbReference type="RefSeq" id="WP_002702771.1">
    <property type="nucleotide sequence ID" value="NZ_AGRW01000036.1"/>
</dbReference>
<keyword evidence="1 5" id="KW-0169">Cobalamin biosynthesis</keyword>
<dbReference type="Proteomes" id="UP000003571">
    <property type="component" value="Unassembled WGS sequence"/>
</dbReference>
<dbReference type="InterPro" id="IPR002748">
    <property type="entry name" value="CbiD"/>
</dbReference>
<keyword evidence="3 5" id="KW-0808">Transferase</keyword>
<accession>H7EII3</accession>
<evidence type="ECO:0000313" key="6">
    <source>
        <dbReference type="EMBL" id="EIC02634.1"/>
    </source>
</evidence>
<comment type="caution">
    <text evidence="6">The sequence shown here is derived from an EMBL/GenBank/DDBJ whole genome shotgun (WGS) entry which is preliminary data.</text>
</comment>
<evidence type="ECO:0000256" key="1">
    <source>
        <dbReference type="ARBA" id="ARBA00022573"/>
    </source>
</evidence>
<comment type="pathway">
    <text evidence="5">Cofactor biosynthesis; adenosylcobalamin biosynthesis; cob(II)yrinate a,c-diamide from sirohydrochlorin (anaerobic route): step 6/10.</text>
</comment>
<keyword evidence="4 5" id="KW-0949">S-adenosyl-L-methionine</keyword>
<dbReference type="PATRIC" id="fig|907348.3.peg.631"/>
<dbReference type="EC" id="2.1.1.195" evidence="5"/>
<dbReference type="OrthoDB" id="6439987at2"/>
<dbReference type="PANTHER" id="PTHR35863">
    <property type="entry name" value="COBALT-PRECORRIN-5B C(1)-METHYLTRANSFERASE"/>
    <property type="match status" value="1"/>
</dbReference>
<evidence type="ECO:0000313" key="7">
    <source>
        <dbReference type="Proteomes" id="UP000003571"/>
    </source>
</evidence>
<dbReference type="PANTHER" id="PTHR35863:SF1">
    <property type="entry name" value="COBALT-PRECORRIN-5B C(1)-METHYLTRANSFERASE"/>
    <property type="match status" value="1"/>
</dbReference>
<name>H7EII3_9SPIR</name>
<sequence length="385" mass="40637">MEKEDEKERKIATEQFVNCGGKMMRCGFTTGSAAAMAAMAAARAAATGTFPDYARIGTPKGWDAVAEIKKRAITGKMEAQCSVKKDAGDDPDATDGIEISAKVRLIPEERAGISVEITGGRGIGIVTKPGLEQEVGSPAINSVPRAMIEENVARVCAESSFTGKAEVEISAEGGEEIAKKTFNPHIGIIGGISILGTSGVVEPMSERALVESIGVEMGVALSEAESRGLGRHIVVTPGNYGEDFLKKRPEFGGIPVVKCSNFIGKAIDFAVEKKAERVTFVGHAGKFVKVAGGIMDTHSHTADCRMEIIASHAALTSFDALDKSDMARILSCATTDAAFDILDETGATGATCRSIIRAAKKHIARRSGGAFRFDFLMFTTTRGLL</sequence>
<comment type="function">
    <text evidence="5">Catalyzes the methylation of C-1 in cobalt-precorrin-5B to form cobalt-precorrin-6A.</text>
</comment>
<dbReference type="UniPathway" id="UPA00148">
    <property type="reaction ID" value="UER00227"/>
</dbReference>
<dbReference type="Pfam" id="PF01888">
    <property type="entry name" value="CbiD"/>
    <property type="match status" value="1"/>
</dbReference>
<dbReference type="GO" id="GO:0019251">
    <property type="term" value="P:anaerobic cobalamin biosynthetic process"/>
    <property type="evidence" value="ECO:0007669"/>
    <property type="project" value="UniProtKB-UniRule"/>
</dbReference>
<dbReference type="eggNOG" id="COG1903">
    <property type="taxonomic scope" value="Bacteria"/>
</dbReference>
<dbReference type="InterPro" id="IPR036074">
    <property type="entry name" value="CbiD_sf"/>
</dbReference>
<dbReference type="STRING" id="907348.TresaDRAFT_1914"/>
<dbReference type="HAMAP" id="MF_00787">
    <property type="entry name" value="CbiD"/>
    <property type="match status" value="1"/>
</dbReference>
<evidence type="ECO:0000256" key="3">
    <source>
        <dbReference type="ARBA" id="ARBA00022679"/>
    </source>
</evidence>
<dbReference type="SUPFAM" id="SSF111342">
    <property type="entry name" value="CbiD-like"/>
    <property type="match status" value="1"/>
</dbReference>
<evidence type="ECO:0000256" key="4">
    <source>
        <dbReference type="ARBA" id="ARBA00022691"/>
    </source>
</evidence>
<dbReference type="AlphaFoldDB" id="H7EII3"/>
<keyword evidence="7" id="KW-1185">Reference proteome</keyword>
<dbReference type="EMBL" id="AGRW01000036">
    <property type="protein sequence ID" value="EIC02634.1"/>
    <property type="molecule type" value="Genomic_DNA"/>
</dbReference>
<comment type="catalytic activity">
    <reaction evidence="5">
        <text>Co-precorrin-5B + S-adenosyl-L-methionine = Co-precorrin-6A + S-adenosyl-L-homocysteine</text>
        <dbReference type="Rhea" id="RHEA:26285"/>
        <dbReference type="ChEBI" id="CHEBI:57856"/>
        <dbReference type="ChEBI" id="CHEBI:59789"/>
        <dbReference type="ChEBI" id="CHEBI:60063"/>
        <dbReference type="ChEBI" id="CHEBI:60064"/>
        <dbReference type="EC" id="2.1.1.195"/>
    </reaction>
</comment>
<dbReference type="PIRSF" id="PIRSF026782">
    <property type="entry name" value="CbiD"/>
    <property type="match status" value="1"/>
</dbReference>
<dbReference type="Gene3D" id="3.30.2110.10">
    <property type="entry name" value="CbiD-like"/>
    <property type="match status" value="1"/>
</dbReference>
<comment type="similarity">
    <text evidence="5">Belongs to the CbiD family.</text>
</comment>
<reference evidence="6 7" key="1">
    <citation type="submission" date="2011-09" db="EMBL/GenBank/DDBJ databases">
        <title>The draft genome of Treponema saccharophilum DSM 2985.</title>
        <authorList>
            <consortium name="US DOE Joint Genome Institute (JGI-PGF)"/>
            <person name="Lucas S."/>
            <person name="Copeland A."/>
            <person name="Lapidus A."/>
            <person name="Glavina del Rio T."/>
            <person name="Dalin E."/>
            <person name="Tice H."/>
            <person name="Bruce D."/>
            <person name="Goodwin L."/>
            <person name="Pitluck S."/>
            <person name="Peters L."/>
            <person name="Kyrpides N."/>
            <person name="Mavromatis K."/>
            <person name="Ivanova N."/>
            <person name="Markowitz V."/>
            <person name="Cheng J.-F."/>
            <person name="Hugenholtz P."/>
            <person name="Woyke T."/>
            <person name="Wu D."/>
            <person name="Gronow S."/>
            <person name="Wellnitz S."/>
            <person name="Brambilla E."/>
            <person name="Klenk H.-P."/>
            <person name="Eisen J.A."/>
        </authorList>
    </citation>
    <scope>NUCLEOTIDE SEQUENCE [LARGE SCALE GENOMIC DNA]</scope>
    <source>
        <strain evidence="6 7">DSM 2985</strain>
    </source>
</reference>
<protein>
    <recommendedName>
        <fullName evidence="5">Cobalt-precorrin-5B C(1)-methyltransferase</fullName>
        <ecNumber evidence="5">2.1.1.195</ecNumber>
    </recommendedName>
    <alternativeName>
        <fullName evidence="5">Cobalt-precorrin-6A synthase</fullName>
    </alternativeName>
</protein>
<evidence type="ECO:0000256" key="5">
    <source>
        <dbReference type="HAMAP-Rule" id="MF_00787"/>
    </source>
</evidence>
<dbReference type="GO" id="GO:0032259">
    <property type="term" value="P:methylation"/>
    <property type="evidence" value="ECO:0007669"/>
    <property type="project" value="UniProtKB-KW"/>
</dbReference>